<evidence type="ECO:0000256" key="1">
    <source>
        <dbReference type="SAM" id="MobiDB-lite"/>
    </source>
</evidence>
<keyword evidence="2" id="KW-1133">Transmembrane helix</keyword>
<name>A0ABS9VDY9_9BACT</name>
<feature type="transmembrane region" description="Helical" evidence="2">
    <location>
        <begin position="64"/>
        <end position="84"/>
    </location>
</feature>
<evidence type="ECO:0000313" key="3">
    <source>
        <dbReference type="EMBL" id="MCH7414664.1"/>
    </source>
</evidence>
<gene>
    <name evidence="3" type="ORF">MM213_14280</name>
</gene>
<proteinExistence type="predicted"/>
<accession>A0ABS9VDY9</accession>
<keyword evidence="2" id="KW-0472">Membrane</keyword>
<dbReference type="EMBL" id="JAKZGO010000012">
    <property type="protein sequence ID" value="MCH7414664.1"/>
    <property type="molecule type" value="Genomic_DNA"/>
</dbReference>
<evidence type="ECO:0000256" key="2">
    <source>
        <dbReference type="SAM" id="Phobius"/>
    </source>
</evidence>
<reference evidence="3" key="1">
    <citation type="submission" date="2022-03" db="EMBL/GenBank/DDBJ databases">
        <title>De novo assembled genomes of Belliella spp. (Cyclobacteriaceae) strains.</title>
        <authorList>
            <person name="Szabo A."/>
            <person name="Korponai K."/>
            <person name="Felfoldi T."/>
        </authorList>
    </citation>
    <scope>NUCLEOTIDE SEQUENCE</scope>
    <source>
        <strain evidence="3">DSM 111903</strain>
    </source>
</reference>
<dbReference type="RefSeq" id="WP_241413297.1">
    <property type="nucleotide sequence ID" value="NZ_JAKZGO010000012.1"/>
</dbReference>
<organism evidence="3 4">
    <name type="scientific">Belliella alkalica</name>
    <dbReference type="NCBI Taxonomy" id="1730871"/>
    <lineage>
        <taxon>Bacteria</taxon>
        <taxon>Pseudomonadati</taxon>
        <taxon>Bacteroidota</taxon>
        <taxon>Cytophagia</taxon>
        <taxon>Cytophagales</taxon>
        <taxon>Cyclobacteriaceae</taxon>
        <taxon>Belliella</taxon>
    </lineage>
</organism>
<comment type="caution">
    <text evidence="3">The sequence shown here is derived from an EMBL/GenBank/DDBJ whole genome shotgun (WGS) entry which is preliminary data.</text>
</comment>
<protein>
    <submittedName>
        <fullName evidence="3">Uncharacterized protein</fullName>
    </submittedName>
</protein>
<sequence length="87" mass="9924">MAGGTSGFDMINSTKNNRNLRSGRTKMSDNPYNQTKRDFPKRNPGNCTELIEERFDRKAEGDKLTVTIYVGLTFLIGVFFYMLMVGF</sequence>
<keyword evidence="2" id="KW-0812">Transmembrane</keyword>
<evidence type="ECO:0000313" key="4">
    <source>
        <dbReference type="Proteomes" id="UP001165430"/>
    </source>
</evidence>
<dbReference type="Proteomes" id="UP001165430">
    <property type="component" value="Unassembled WGS sequence"/>
</dbReference>
<feature type="compositionally biased region" description="Polar residues" evidence="1">
    <location>
        <begin position="11"/>
        <end position="22"/>
    </location>
</feature>
<feature type="region of interest" description="Disordered" evidence="1">
    <location>
        <begin position="1"/>
        <end position="46"/>
    </location>
</feature>
<keyword evidence="4" id="KW-1185">Reference proteome</keyword>